<organism evidence="1 2">
    <name type="scientific">Digitaria exilis</name>
    <dbReference type="NCBI Taxonomy" id="1010633"/>
    <lineage>
        <taxon>Eukaryota</taxon>
        <taxon>Viridiplantae</taxon>
        <taxon>Streptophyta</taxon>
        <taxon>Embryophyta</taxon>
        <taxon>Tracheophyta</taxon>
        <taxon>Spermatophyta</taxon>
        <taxon>Magnoliopsida</taxon>
        <taxon>Liliopsida</taxon>
        <taxon>Poales</taxon>
        <taxon>Poaceae</taxon>
        <taxon>PACMAD clade</taxon>
        <taxon>Panicoideae</taxon>
        <taxon>Panicodae</taxon>
        <taxon>Paniceae</taxon>
        <taxon>Anthephorinae</taxon>
        <taxon>Digitaria</taxon>
    </lineage>
</organism>
<dbReference type="InterPro" id="IPR011989">
    <property type="entry name" value="ARM-like"/>
</dbReference>
<dbReference type="AlphaFoldDB" id="A0A835BBM9"/>
<gene>
    <name evidence="1" type="ORF">HU200_039858</name>
</gene>
<accession>A0A835BBM9</accession>
<name>A0A835BBM9_9POAL</name>
<evidence type="ECO:0000313" key="2">
    <source>
        <dbReference type="Proteomes" id="UP000636709"/>
    </source>
</evidence>
<dbReference type="Gene3D" id="1.25.10.10">
    <property type="entry name" value="Leucine-rich Repeat Variant"/>
    <property type="match status" value="1"/>
</dbReference>
<dbReference type="Proteomes" id="UP000636709">
    <property type="component" value="Unassembled WGS sequence"/>
</dbReference>
<protein>
    <submittedName>
        <fullName evidence="1">Uncharacterized protein</fullName>
    </submittedName>
</protein>
<reference evidence="1" key="1">
    <citation type="submission" date="2020-07" db="EMBL/GenBank/DDBJ databases">
        <title>Genome sequence and genetic diversity analysis of an under-domesticated orphan crop, white fonio (Digitaria exilis).</title>
        <authorList>
            <person name="Bennetzen J.L."/>
            <person name="Chen S."/>
            <person name="Ma X."/>
            <person name="Wang X."/>
            <person name="Yssel A.E.J."/>
            <person name="Chaluvadi S.R."/>
            <person name="Johnson M."/>
            <person name="Gangashetty P."/>
            <person name="Hamidou F."/>
            <person name="Sanogo M.D."/>
            <person name="Zwaenepoel A."/>
            <person name="Wallace J."/>
            <person name="Van De Peer Y."/>
            <person name="Van Deynze A."/>
        </authorList>
    </citation>
    <scope>NUCLEOTIDE SEQUENCE</scope>
    <source>
        <tissue evidence="1">Leaves</tissue>
    </source>
</reference>
<comment type="caution">
    <text evidence="1">The sequence shown here is derived from an EMBL/GenBank/DDBJ whole genome shotgun (WGS) entry which is preliminary data.</text>
</comment>
<sequence>MSSSWRLRCAAPRGEGIDLPACRELAAAKVKARGKENRRDEDVRVAARALSSAFVHLVEEPAWEILAALATFVPLGDEESRRRIASSTALLDDLVSILSSRSRGKGKAARTAALVLREIAAALSDANGIYGALVKVLRRKPVSRTACCLAVHAGQAAASCLVELGMVQLLVEVLLVDAESPITTWGPWRRPASCSASSRHRKASACMETVDFNFGGGGRDTCEG</sequence>
<evidence type="ECO:0000313" key="1">
    <source>
        <dbReference type="EMBL" id="KAF8692253.1"/>
    </source>
</evidence>
<dbReference type="EMBL" id="JACEFO010001947">
    <property type="protein sequence ID" value="KAF8692253.1"/>
    <property type="molecule type" value="Genomic_DNA"/>
</dbReference>
<proteinExistence type="predicted"/>
<keyword evidence="2" id="KW-1185">Reference proteome</keyword>